<reference evidence="2 3" key="1">
    <citation type="submission" date="2020-05" db="EMBL/GenBank/DDBJ databases">
        <title>WGS assembly of Panicum virgatum.</title>
        <authorList>
            <person name="Lovell J.T."/>
            <person name="Jenkins J."/>
            <person name="Shu S."/>
            <person name="Juenger T.E."/>
            <person name="Schmutz J."/>
        </authorList>
    </citation>
    <scope>NUCLEOTIDE SEQUENCE [LARGE SCALE GENOMIC DNA]</scope>
    <source>
        <strain evidence="3">cv. AP13</strain>
    </source>
</reference>
<feature type="compositionally biased region" description="Basic residues" evidence="1">
    <location>
        <begin position="11"/>
        <end position="20"/>
    </location>
</feature>
<dbReference type="AlphaFoldDB" id="A0A8T0Q8S8"/>
<evidence type="ECO:0000313" key="2">
    <source>
        <dbReference type="EMBL" id="KAG2566734.1"/>
    </source>
</evidence>
<evidence type="ECO:0000256" key="1">
    <source>
        <dbReference type="SAM" id="MobiDB-lite"/>
    </source>
</evidence>
<feature type="compositionally biased region" description="Basic residues" evidence="1">
    <location>
        <begin position="50"/>
        <end position="62"/>
    </location>
</feature>
<accession>A0A8T0Q8S8</accession>
<feature type="region of interest" description="Disordered" evidence="1">
    <location>
        <begin position="191"/>
        <end position="215"/>
    </location>
</feature>
<dbReference type="EMBL" id="CM029050">
    <property type="protein sequence ID" value="KAG2566734.1"/>
    <property type="molecule type" value="Genomic_DNA"/>
</dbReference>
<feature type="compositionally biased region" description="Polar residues" evidence="1">
    <location>
        <begin position="197"/>
        <end position="215"/>
    </location>
</feature>
<keyword evidence="3" id="KW-1185">Reference proteome</keyword>
<organism evidence="2 3">
    <name type="scientific">Panicum virgatum</name>
    <name type="common">Blackwell switchgrass</name>
    <dbReference type="NCBI Taxonomy" id="38727"/>
    <lineage>
        <taxon>Eukaryota</taxon>
        <taxon>Viridiplantae</taxon>
        <taxon>Streptophyta</taxon>
        <taxon>Embryophyta</taxon>
        <taxon>Tracheophyta</taxon>
        <taxon>Spermatophyta</taxon>
        <taxon>Magnoliopsida</taxon>
        <taxon>Liliopsida</taxon>
        <taxon>Poales</taxon>
        <taxon>Poaceae</taxon>
        <taxon>PACMAD clade</taxon>
        <taxon>Panicoideae</taxon>
        <taxon>Panicodae</taxon>
        <taxon>Paniceae</taxon>
        <taxon>Panicinae</taxon>
        <taxon>Panicum</taxon>
        <taxon>Panicum sect. Hiantes</taxon>
    </lineage>
</organism>
<feature type="compositionally biased region" description="Low complexity" evidence="1">
    <location>
        <begin position="63"/>
        <end position="73"/>
    </location>
</feature>
<gene>
    <name evidence="2" type="ORF">PVAP13_7NG247400</name>
</gene>
<protein>
    <submittedName>
        <fullName evidence="2">Uncharacterized protein</fullName>
    </submittedName>
</protein>
<evidence type="ECO:0000313" key="3">
    <source>
        <dbReference type="Proteomes" id="UP000823388"/>
    </source>
</evidence>
<proteinExistence type="predicted"/>
<feature type="region of interest" description="Disordered" evidence="1">
    <location>
        <begin position="87"/>
        <end position="171"/>
    </location>
</feature>
<sequence length="284" mass="31365">MLLLAPPCSLHSHRRQKRGAAWRADRAGSASCRLRSGRQRARRPGPPSLRRPRHRGGPRLHSHSSSPRLGRPLPVLAPQLVWPSGTRPLPSPLPAHGRSEANAHGWPDFAAPRPRSVRRGRSRPWSVRRHRSRLPAACPAPRFLARGRPGGDRRSQSAAVTASLLSAHRRRPRPPLRALLGLLQQQLRSEARGWSTPCGSSTDSTTTPNADSSAPTRAPVQLLFYRPRDLSEIKPQLYGYKFYSSPPLRLPARSSSQQEAEEKTKLLGSAETQVGQIAHFVASK</sequence>
<comment type="caution">
    <text evidence="2">The sequence shown here is derived from an EMBL/GenBank/DDBJ whole genome shotgun (WGS) entry which is preliminary data.</text>
</comment>
<name>A0A8T0Q8S8_PANVG</name>
<dbReference type="Proteomes" id="UP000823388">
    <property type="component" value="Chromosome 7N"/>
</dbReference>
<feature type="compositionally biased region" description="Basic residues" evidence="1">
    <location>
        <begin position="115"/>
        <end position="133"/>
    </location>
</feature>
<feature type="region of interest" description="Disordered" evidence="1">
    <location>
        <begin position="1"/>
        <end position="73"/>
    </location>
</feature>